<dbReference type="InParanoid" id="A0A067Q1N0"/>
<sequence>MDKQGFSLEVICATVECSAKQTAEKAIGNQRSVPDNVDSDIEHLPEDIKTAYTTFLEKHPDGFPYACGAGRGSRRTGIEGKRRKRKVTKPDAASPVSQRTAKKPRFAEPRSHGSEMRDGLAPRTEVPQTRRTVITIIDDDDNESVKVEESADPLEPVKLFLRSNRLDESRFLPFLQEGGITDQPKLQMLLDLQPNLQGDMLENLDKHKKLLMIERYALLGALQKDAE</sequence>
<feature type="region of interest" description="Disordered" evidence="1">
    <location>
        <begin position="66"/>
        <end position="127"/>
    </location>
</feature>
<dbReference type="Proteomes" id="UP000027265">
    <property type="component" value="Unassembled WGS sequence"/>
</dbReference>
<evidence type="ECO:0000313" key="3">
    <source>
        <dbReference type="Proteomes" id="UP000027265"/>
    </source>
</evidence>
<protein>
    <submittedName>
        <fullName evidence="2">Uncharacterized protein</fullName>
    </submittedName>
</protein>
<proteinExistence type="predicted"/>
<evidence type="ECO:0000256" key="1">
    <source>
        <dbReference type="SAM" id="MobiDB-lite"/>
    </source>
</evidence>
<accession>A0A067Q1N0</accession>
<reference evidence="3" key="1">
    <citation type="journal article" date="2014" name="Proc. Natl. Acad. Sci. U.S.A.">
        <title>Extensive sampling of basidiomycete genomes demonstrates inadequacy of the white-rot/brown-rot paradigm for wood decay fungi.</title>
        <authorList>
            <person name="Riley R."/>
            <person name="Salamov A.A."/>
            <person name="Brown D.W."/>
            <person name="Nagy L.G."/>
            <person name="Floudas D."/>
            <person name="Held B.W."/>
            <person name="Levasseur A."/>
            <person name="Lombard V."/>
            <person name="Morin E."/>
            <person name="Otillar R."/>
            <person name="Lindquist E.A."/>
            <person name="Sun H."/>
            <person name="LaButti K.M."/>
            <person name="Schmutz J."/>
            <person name="Jabbour D."/>
            <person name="Luo H."/>
            <person name="Baker S.E."/>
            <person name="Pisabarro A.G."/>
            <person name="Walton J.D."/>
            <person name="Blanchette R.A."/>
            <person name="Henrissat B."/>
            <person name="Martin F."/>
            <person name="Cullen D."/>
            <person name="Hibbett D.S."/>
            <person name="Grigoriev I.V."/>
        </authorList>
    </citation>
    <scope>NUCLEOTIDE SEQUENCE [LARGE SCALE GENOMIC DNA]</scope>
    <source>
        <strain evidence="3">MUCL 33604</strain>
    </source>
</reference>
<feature type="compositionally biased region" description="Basic and acidic residues" evidence="1">
    <location>
        <begin position="105"/>
        <end position="120"/>
    </location>
</feature>
<evidence type="ECO:0000313" key="2">
    <source>
        <dbReference type="EMBL" id="KDQ60889.1"/>
    </source>
</evidence>
<name>A0A067Q1N0_9AGAM</name>
<organism evidence="2 3">
    <name type="scientific">Jaapia argillacea MUCL 33604</name>
    <dbReference type="NCBI Taxonomy" id="933084"/>
    <lineage>
        <taxon>Eukaryota</taxon>
        <taxon>Fungi</taxon>
        <taxon>Dikarya</taxon>
        <taxon>Basidiomycota</taxon>
        <taxon>Agaricomycotina</taxon>
        <taxon>Agaricomycetes</taxon>
        <taxon>Agaricomycetidae</taxon>
        <taxon>Jaapiales</taxon>
        <taxon>Jaapiaceae</taxon>
        <taxon>Jaapia</taxon>
    </lineage>
</organism>
<dbReference type="AlphaFoldDB" id="A0A067Q1N0"/>
<gene>
    <name evidence="2" type="ORF">JAAARDRAFT_565715</name>
</gene>
<dbReference type="HOGENOM" id="CLU_1219842_0_0_1"/>
<keyword evidence="3" id="KW-1185">Reference proteome</keyword>
<dbReference type="EMBL" id="KL197713">
    <property type="protein sequence ID" value="KDQ60889.1"/>
    <property type="molecule type" value="Genomic_DNA"/>
</dbReference>